<evidence type="ECO:0000259" key="4">
    <source>
        <dbReference type="Pfam" id="PF12892"/>
    </source>
</evidence>
<sequence>MKIKKMGRWLLATVILAGSSGASSLEPGQVITEVTQPFGISRVYASDASDELSSWGDLVKKVSESTEGSEVTLTVGSQGIDGSQASDKLVVRKGQTLHLVGTGTLKGKGLDSIVVEEGGTLTIDGPTVSNAQVQVKGQLNIVNGGIKDTKLPGSIISVEGGSLHLSGGEISSNEAQALTDSDNTEYSVVTIKKGSMVMDGGRVSQNKSLQFGGAISSWDKDSTITINDGEISNNQAIHPTRYAYGGAIYTRGGTISMNKGMVKANSAERGGAVAIDNGIFQMKDGSFEDNSNGEYSGQGGALYALSQSKLTIDGGQFNHNKANGAGGALYIADSYTKINGGSYTNNESSKSGGALALIKSKDAAEDVGITEIHAGEFKGNEATGFWGGGAIYNDTFSTLRMYNTLIKDNRVEKPFLIGIGVGGKSKPASMQGGGVWNCPTGQTITHIDKGVAIYDNEAGNANQGKYLGAGDDFVNIQKDIKNPGLEITSRLLGGGHRLWYKDGSIQNIHVNYEVGQQDPRFDPNNPGEPLEYNKVMEGHLGYKSVPSEDSKFLAERLAKVFIMGNKASHLGISGGGITNNGKLIFGQEGSFQLKLVKKWVDQDGNSLDSNQLPEGVNIPYQITIKVLINGRQTDTVVLKKSEGWTATIDDFPNPEYLENSEISFVEEEVPGFKLEVREANLTEASLEYELVNKIKSADYTPVVSKVLTGRELKDNEFTFQLLQDGQVIDTVTNTASGQVSFRTLKYTKPGTYNYQIKEVKPEELTELGLTYDERIYTLTVEVTDNLDLQATYKVDNEAADQATFENKFEPVKANFVPQAMKTLSGRELKEGEFTFQLLEDDKVIDTATNTAAGQVTFKEIEYSQPGTYHYTIRERSGREIGMSYDQSVYQLTVTVDDKMELTAIYSKEGQTVEEPNFVNTVGDSPKGLVTLYKVDADTNAALKGAQFKLVQDKAAIPFYLDDPTGQVQSVSGIQVIGSESQTVDPILNDGQIAFDESKRTKVYLGAGSYQLDLTNAKVEPTIEESKDFELIAHYLKDEAGNVSGIMIEVKITDSKETSEETTSSSTDSTTTTTTSVEVDSETNAELVQIEQEIKELEAQMEAAKQVQPIIEQRLVSTTSQEPASEPVGEMETNGDGQAASPAYEEVVVNQDELDQSRARVKELEAQISELKIQLAQLQAASTTSTTRVTTVTSSETSVTSVEDESTIETSVEQSNLSSSFNVTLMEPVIRTTGDQGEIIFDRLPLGIYHFEEVQAPSGYQMNDQPIPPFEIMLAANQGVGVKYKPVDPITVKNAKVPEETTTETTVTTESTSTTESTTTSESTSTTESTTT</sequence>
<dbReference type="Gene3D" id="2.60.40.3050">
    <property type="match status" value="2"/>
</dbReference>
<evidence type="ECO:0000259" key="5">
    <source>
        <dbReference type="Pfam" id="PF17802"/>
    </source>
</evidence>
<dbReference type="Pfam" id="PF17802">
    <property type="entry name" value="SpaA"/>
    <property type="match status" value="1"/>
</dbReference>
<feature type="chain" id="PRO_5042492761" evidence="3">
    <location>
        <begin position="25"/>
        <end position="1331"/>
    </location>
</feature>
<feature type="coiled-coil region" evidence="1">
    <location>
        <begin position="1146"/>
        <end position="1180"/>
    </location>
</feature>
<evidence type="ECO:0000256" key="1">
    <source>
        <dbReference type="SAM" id="Coils"/>
    </source>
</evidence>
<accession>A0AAJ1Q7N9</accession>
<comment type="caution">
    <text evidence="6">The sequence shown here is derived from an EMBL/GenBank/DDBJ whole genome shotgun (WGS) entry which is preliminary data.</text>
</comment>
<protein>
    <submittedName>
        <fullName evidence="6">FctA domain-containing protein</fullName>
    </submittedName>
</protein>
<dbReference type="InterPro" id="IPR011050">
    <property type="entry name" value="Pectin_lyase_fold/virulence"/>
</dbReference>
<dbReference type="NCBIfam" id="TIGR03786">
    <property type="entry name" value="strep_pil_rpt"/>
    <property type="match status" value="2"/>
</dbReference>
<evidence type="ECO:0000313" key="7">
    <source>
        <dbReference type="Proteomes" id="UP001229251"/>
    </source>
</evidence>
<gene>
    <name evidence="6" type="ORF">QP433_09105</name>
</gene>
<organism evidence="6 7">
    <name type="scientific">Facklamia hominis</name>
    <dbReference type="NCBI Taxonomy" id="178214"/>
    <lineage>
        <taxon>Bacteria</taxon>
        <taxon>Bacillati</taxon>
        <taxon>Bacillota</taxon>
        <taxon>Bacilli</taxon>
        <taxon>Lactobacillales</taxon>
        <taxon>Aerococcaceae</taxon>
        <taxon>Facklamia</taxon>
    </lineage>
</organism>
<feature type="coiled-coil region" evidence="1">
    <location>
        <begin position="1079"/>
        <end position="1113"/>
    </location>
</feature>
<dbReference type="RefSeq" id="WP_285066525.1">
    <property type="nucleotide sequence ID" value="NZ_JASOOE010000029.1"/>
</dbReference>
<dbReference type="Gene3D" id="2.60.40.1140">
    <property type="entry name" value="Collagen-binding surface protein Cna, B-type domain"/>
    <property type="match status" value="1"/>
</dbReference>
<dbReference type="PANTHER" id="PTHR32158">
    <property type="entry name" value="RING-TYPE DOMAIN-CONTAINING PROTEIN"/>
    <property type="match status" value="1"/>
</dbReference>
<feature type="region of interest" description="Disordered" evidence="2">
    <location>
        <begin position="1053"/>
        <end position="1079"/>
    </location>
</feature>
<keyword evidence="1" id="KW-0175">Coiled coil</keyword>
<proteinExistence type="predicted"/>
<evidence type="ECO:0000256" key="3">
    <source>
        <dbReference type="SAM" id="SignalP"/>
    </source>
</evidence>
<dbReference type="PANTHER" id="PTHR32158:SF21">
    <property type="match status" value="1"/>
</dbReference>
<feature type="domain" description="Streptococcal pilin isopeptide linkage" evidence="4">
    <location>
        <begin position="818"/>
        <end position="920"/>
    </location>
</feature>
<dbReference type="Pfam" id="PF12892">
    <property type="entry name" value="FctA"/>
    <property type="match status" value="2"/>
</dbReference>
<dbReference type="SUPFAM" id="SSF51126">
    <property type="entry name" value="Pectin lyase-like"/>
    <property type="match status" value="1"/>
</dbReference>
<feature type="domain" description="Streptococcal pilin isopeptide linkage" evidence="4">
    <location>
        <begin position="703"/>
        <end position="808"/>
    </location>
</feature>
<dbReference type="InterPro" id="IPR012332">
    <property type="entry name" value="Autotransporter_pectin_lyase_C"/>
</dbReference>
<feature type="non-terminal residue" evidence="6">
    <location>
        <position position="1331"/>
    </location>
</feature>
<feature type="domain" description="SpaA-like prealbumin fold" evidence="5">
    <location>
        <begin position="1231"/>
        <end position="1266"/>
    </location>
</feature>
<reference evidence="6" key="1">
    <citation type="submission" date="2023-05" db="EMBL/GenBank/DDBJ databases">
        <title>Cataloging the Phylogenetic Diversity of Human Bladder Bacteria.</title>
        <authorList>
            <person name="Du J."/>
        </authorList>
    </citation>
    <scope>NUCLEOTIDE SEQUENCE</scope>
    <source>
        <strain evidence="6">UMB1231</strain>
    </source>
</reference>
<keyword evidence="3" id="KW-0732">Signal</keyword>
<dbReference type="InterPro" id="IPR041033">
    <property type="entry name" value="SpaA_PFL_dom_1"/>
</dbReference>
<feature type="region of interest" description="Disordered" evidence="2">
    <location>
        <begin position="1294"/>
        <end position="1331"/>
    </location>
</feature>
<dbReference type="EMBL" id="JASOOE010000029">
    <property type="protein sequence ID" value="MDK7188127.1"/>
    <property type="molecule type" value="Genomic_DNA"/>
</dbReference>
<dbReference type="InterPro" id="IPR038174">
    <property type="entry name" value="Strep_pil_link_sf"/>
</dbReference>
<feature type="region of interest" description="Disordered" evidence="2">
    <location>
        <begin position="1118"/>
        <end position="1139"/>
    </location>
</feature>
<dbReference type="Proteomes" id="UP001229251">
    <property type="component" value="Unassembled WGS sequence"/>
</dbReference>
<feature type="compositionally biased region" description="Low complexity" evidence="2">
    <location>
        <begin position="1060"/>
        <end position="1077"/>
    </location>
</feature>
<feature type="compositionally biased region" description="Low complexity" evidence="2">
    <location>
        <begin position="1302"/>
        <end position="1331"/>
    </location>
</feature>
<dbReference type="Gene3D" id="2.60.40.10">
    <property type="entry name" value="Immunoglobulins"/>
    <property type="match status" value="1"/>
</dbReference>
<dbReference type="InterPro" id="IPR022464">
    <property type="entry name" value="Strep_pil_isopept_link"/>
</dbReference>
<evidence type="ECO:0000313" key="6">
    <source>
        <dbReference type="EMBL" id="MDK7188127.1"/>
    </source>
</evidence>
<feature type="signal peptide" evidence="3">
    <location>
        <begin position="1"/>
        <end position="24"/>
    </location>
</feature>
<name>A0AAJ1Q7N9_9LACT</name>
<dbReference type="Gene3D" id="2.160.20.20">
    <property type="match status" value="1"/>
</dbReference>
<dbReference type="CDD" id="cd14724">
    <property type="entry name" value="ZIP_Gal4-like_1"/>
    <property type="match status" value="1"/>
</dbReference>
<dbReference type="InterPro" id="IPR013783">
    <property type="entry name" value="Ig-like_fold"/>
</dbReference>
<evidence type="ECO:0000256" key="2">
    <source>
        <dbReference type="SAM" id="MobiDB-lite"/>
    </source>
</evidence>